<feature type="transmembrane region" description="Helical" evidence="1">
    <location>
        <begin position="6"/>
        <end position="25"/>
    </location>
</feature>
<keyword evidence="1" id="KW-0812">Transmembrane</keyword>
<name>A0A9J5XPJ5_SOLCO</name>
<keyword evidence="1" id="KW-1133">Transmembrane helix</keyword>
<evidence type="ECO:0000256" key="1">
    <source>
        <dbReference type="SAM" id="Phobius"/>
    </source>
</evidence>
<evidence type="ECO:0000313" key="3">
    <source>
        <dbReference type="Proteomes" id="UP000824120"/>
    </source>
</evidence>
<dbReference type="AlphaFoldDB" id="A0A9J5XPJ5"/>
<evidence type="ECO:0000313" key="2">
    <source>
        <dbReference type="EMBL" id="KAG5589284.1"/>
    </source>
</evidence>
<organism evidence="2 3">
    <name type="scientific">Solanum commersonii</name>
    <name type="common">Commerson's wild potato</name>
    <name type="synonym">Commerson's nightshade</name>
    <dbReference type="NCBI Taxonomy" id="4109"/>
    <lineage>
        <taxon>Eukaryota</taxon>
        <taxon>Viridiplantae</taxon>
        <taxon>Streptophyta</taxon>
        <taxon>Embryophyta</taxon>
        <taxon>Tracheophyta</taxon>
        <taxon>Spermatophyta</taxon>
        <taxon>Magnoliopsida</taxon>
        <taxon>eudicotyledons</taxon>
        <taxon>Gunneridae</taxon>
        <taxon>Pentapetalae</taxon>
        <taxon>asterids</taxon>
        <taxon>lamiids</taxon>
        <taxon>Solanales</taxon>
        <taxon>Solanaceae</taxon>
        <taxon>Solanoideae</taxon>
        <taxon>Solaneae</taxon>
        <taxon>Solanum</taxon>
    </lineage>
</organism>
<reference evidence="2 3" key="1">
    <citation type="submission" date="2020-09" db="EMBL/GenBank/DDBJ databases">
        <title>De no assembly of potato wild relative species, Solanum commersonii.</title>
        <authorList>
            <person name="Cho K."/>
        </authorList>
    </citation>
    <scope>NUCLEOTIDE SEQUENCE [LARGE SCALE GENOMIC DNA]</scope>
    <source>
        <strain evidence="2">LZ3.2</strain>
        <tissue evidence="2">Leaf</tissue>
    </source>
</reference>
<dbReference type="EMBL" id="JACXVP010000008">
    <property type="protein sequence ID" value="KAG5589284.1"/>
    <property type="molecule type" value="Genomic_DNA"/>
</dbReference>
<keyword evidence="3" id="KW-1185">Reference proteome</keyword>
<dbReference type="Proteomes" id="UP000824120">
    <property type="component" value="Chromosome 8"/>
</dbReference>
<accession>A0A9J5XPJ5</accession>
<sequence length="169" mass="19106">MEEIKIIATVTSITILFLFTINIDVSNIVAGLPNEKIVVITNNHTNYLSVRCFSFDEDGDINHLNTMGNFNITVKIRKFISTSTMFNCSTTHGTLWHLKPAMSVLVIQCLVNGGLMRTSCIATVPRRKSGLLVSTIQIMSFSLEEESSKYIMLVKWNDKYLRFTKDSDM</sequence>
<proteinExistence type="predicted"/>
<keyword evidence="1" id="KW-0472">Membrane</keyword>
<gene>
    <name evidence="2" type="ORF">H5410_039798</name>
</gene>
<protein>
    <submittedName>
        <fullName evidence="2">Uncharacterized protein</fullName>
    </submittedName>
</protein>
<comment type="caution">
    <text evidence="2">The sequence shown here is derived from an EMBL/GenBank/DDBJ whole genome shotgun (WGS) entry which is preliminary data.</text>
</comment>